<keyword evidence="3" id="KW-1185">Reference proteome</keyword>
<proteinExistence type="predicted"/>
<dbReference type="EMBL" id="LXQA010050235">
    <property type="protein sequence ID" value="MCI02802.1"/>
    <property type="molecule type" value="Genomic_DNA"/>
</dbReference>
<organism evidence="2 3">
    <name type="scientific">Trifolium medium</name>
    <dbReference type="NCBI Taxonomy" id="97028"/>
    <lineage>
        <taxon>Eukaryota</taxon>
        <taxon>Viridiplantae</taxon>
        <taxon>Streptophyta</taxon>
        <taxon>Embryophyta</taxon>
        <taxon>Tracheophyta</taxon>
        <taxon>Spermatophyta</taxon>
        <taxon>Magnoliopsida</taxon>
        <taxon>eudicotyledons</taxon>
        <taxon>Gunneridae</taxon>
        <taxon>Pentapetalae</taxon>
        <taxon>rosids</taxon>
        <taxon>fabids</taxon>
        <taxon>Fabales</taxon>
        <taxon>Fabaceae</taxon>
        <taxon>Papilionoideae</taxon>
        <taxon>50 kb inversion clade</taxon>
        <taxon>NPAAA clade</taxon>
        <taxon>Hologalegina</taxon>
        <taxon>IRL clade</taxon>
        <taxon>Trifolieae</taxon>
        <taxon>Trifolium</taxon>
    </lineage>
</organism>
<evidence type="ECO:0000313" key="3">
    <source>
        <dbReference type="Proteomes" id="UP000265520"/>
    </source>
</evidence>
<evidence type="ECO:0000313" key="2">
    <source>
        <dbReference type="EMBL" id="MCI02802.1"/>
    </source>
</evidence>
<accession>A0A392NTP5</accession>
<protein>
    <submittedName>
        <fullName evidence="2">Uncharacterized protein</fullName>
    </submittedName>
</protein>
<reference evidence="2 3" key="1">
    <citation type="journal article" date="2018" name="Front. Plant Sci.">
        <title>Red Clover (Trifolium pratense) and Zigzag Clover (T. medium) - A Picture of Genomic Similarities and Differences.</title>
        <authorList>
            <person name="Dluhosova J."/>
            <person name="Istvanek J."/>
            <person name="Nedelnik J."/>
            <person name="Repkova J."/>
        </authorList>
    </citation>
    <scope>NUCLEOTIDE SEQUENCE [LARGE SCALE GENOMIC DNA]</scope>
    <source>
        <strain evidence="3">cv. 10/8</strain>
        <tissue evidence="2">Leaf</tissue>
    </source>
</reference>
<dbReference type="Proteomes" id="UP000265520">
    <property type="component" value="Unassembled WGS sequence"/>
</dbReference>
<sequence>MDSPSSKHNLSFPPCMYRNMDIDLEQVNSPDMDADLSPNKVETPNLHTDGEEITLVSIMKVIEVSSLPYSYT</sequence>
<feature type="region of interest" description="Disordered" evidence="1">
    <location>
        <begin position="28"/>
        <end position="47"/>
    </location>
</feature>
<comment type="caution">
    <text evidence="2">The sequence shown here is derived from an EMBL/GenBank/DDBJ whole genome shotgun (WGS) entry which is preliminary data.</text>
</comment>
<name>A0A392NTP5_9FABA</name>
<dbReference type="AlphaFoldDB" id="A0A392NTP5"/>
<evidence type="ECO:0000256" key="1">
    <source>
        <dbReference type="SAM" id="MobiDB-lite"/>
    </source>
</evidence>